<keyword evidence="4 5" id="KW-0067">ATP-binding</keyword>
<reference evidence="7" key="2">
    <citation type="journal article" date="2022" name="Microbiol. Resour. Announc.">
        <title>Metagenome Sequencing to Explore Phylogenomics of Terrestrial Cyanobacteria.</title>
        <authorList>
            <person name="Ward R.D."/>
            <person name="Stajich J.E."/>
            <person name="Johansen J.R."/>
            <person name="Huntemann M."/>
            <person name="Clum A."/>
            <person name="Foster B."/>
            <person name="Foster B."/>
            <person name="Roux S."/>
            <person name="Palaniappan K."/>
            <person name="Varghese N."/>
            <person name="Mukherjee S."/>
            <person name="Reddy T.B.K."/>
            <person name="Daum C."/>
            <person name="Copeland A."/>
            <person name="Chen I.A."/>
            <person name="Ivanova N.N."/>
            <person name="Kyrpides N.C."/>
            <person name="Shapiro N."/>
            <person name="Eloe-Fadrosh E.A."/>
            <person name="Pietrasiak N."/>
        </authorList>
    </citation>
    <scope>NUCLEOTIDE SEQUENCE</scope>
    <source>
        <strain evidence="7">UHER 2000/2452</strain>
    </source>
</reference>
<evidence type="ECO:0000313" key="7">
    <source>
        <dbReference type="EMBL" id="MBW4657594.1"/>
    </source>
</evidence>
<evidence type="ECO:0000313" key="8">
    <source>
        <dbReference type="Proteomes" id="UP000757435"/>
    </source>
</evidence>
<name>A0A951Q9A5_9CYAN</name>
<dbReference type="InterPro" id="IPR017441">
    <property type="entry name" value="Protein_kinase_ATP_BS"/>
</dbReference>
<dbReference type="EMBL" id="JAHHHD010000002">
    <property type="protein sequence ID" value="MBW4657594.1"/>
    <property type="molecule type" value="Genomic_DNA"/>
</dbReference>
<organism evidence="7 8">
    <name type="scientific">Drouetiella hepatica Uher 2000/2452</name>
    <dbReference type="NCBI Taxonomy" id="904376"/>
    <lineage>
        <taxon>Bacteria</taxon>
        <taxon>Bacillati</taxon>
        <taxon>Cyanobacteriota</taxon>
        <taxon>Cyanophyceae</taxon>
        <taxon>Oculatellales</taxon>
        <taxon>Oculatellaceae</taxon>
        <taxon>Drouetiella</taxon>
    </lineage>
</organism>
<keyword evidence="1" id="KW-0808">Transferase</keyword>
<keyword evidence="2 5" id="KW-0547">Nucleotide-binding</keyword>
<feature type="binding site" evidence="5">
    <location>
        <position position="44"/>
    </location>
    <ligand>
        <name>ATP</name>
        <dbReference type="ChEBI" id="CHEBI:30616"/>
    </ligand>
</feature>
<keyword evidence="7" id="KW-0723">Serine/threonine-protein kinase</keyword>
<dbReference type="GO" id="GO:0004674">
    <property type="term" value="F:protein serine/threonine kinase activity"/>
    <property type="evidence" value="ECO:0007669"/>
    <property type="project" value="UniProtKB-KW"/>
</dbReference>
<dbReference type="Pfam" id="PF00069">
    <property type="entry name" value="Pkinase"/>
    <property type="match status" value="1"/>
</dbReference>
<dbReference type="Gene3D" id="3.30.200.20">
    <property type="entry name" value="Phosphorylase Kinase, domain 1"/>
    <property type="match status" value="1"/>
</dbReference>
<dbReference type="InterPro" id="IPR011009">
    <property type="entry name" value="Kinase-like_dom_sf"/>
</dbReference>
<evidence type="ECO:0000259" key="6">
    <source>
        <dbReference type="PROSITE" id="PS50011"/>
    </source>
</evidence>
<evidence type="ECO:0000256" key="4">
    <source>
        <dbReference type="ARBA" id="ARBA00022840"/>
    </source>
</evidence>
<dbReference type="AlphaFoldDB" id="A0A951Q9A5"/>
<comment type="caution">
    <text evidence="7">The sequence shown here is derived from an EMBL/GenBank/DDBJ whole genome shotgun (WGS) entry which is preliminary data.</text>
</comment>
<evidence type="ECO:0000256" key="1">
    <source>
        <dbReference type="ARBA" id="ARBA00022679"/>
    </source>
</evidence>
<protein>
    <submittedName>
        <fullName evidence="7">Serine/threonine protein kinase</fullName>
    </submittedName>
</protein>
<dbReference type="PROSITE" id="PS50011">
    <property type="entry name" value="PROTEIN_KINASE_DOM"/>
    <property type="match status" value="1"/>
</dbReference>
<dbReference type="GO" id="GO:0005524">
    <property type="term" value="F:ATP binding"/>
    <property type="evidence" value="ECO:0007669"/>
    <property type="project" value="UniProtKB-UniRule"/>
</dbReference>
<dbReference type="PANTHER" id="PTHR43289:SF34">
    <property type="entry name" value="SERINE_THREONINE-PROTEIN KINASE YBDM-RELATED"/>
    <property type="match status" value="1"/>
</dbReference>
<dbReference type="SMART" id="SM00220">
    <property type="entry name" value="S_TKc"/>
    <property type="match status" value="1"/>
</dbReference>
<dbReference type="SUPFAM" id="SSF56112">
    <property type="entry name" value="Protein kinase-like (PK-like)"/>
    <property type="match status" value="1"/>
</dbReference>
<feature type="domain" description="Protein kinase" evidence="6">
    <location>
        <begin position="14"/>
        <end position="294"/>
    </location>
</feature>
<dbReference type="PANTHER" id="PTHR43289">
    <property type="entry name" value="MITOGEN-ACTIVATED PROTEIN KINASE KINASE KINASE 20-RELATED"/>
    <property type="match status" value="1"/>
</dbReference>
<dbReference type="PROSITE" id="PS00108">
    <property type="entry name" value="PROTEIN_KINASE_ST"/>
    <property type="match status" value="1"/>
</dbReference>
<keyword evidence="3 7" id="KW-0418">Kinase</keyword>
<accession>A0A951Q9A5</accession>
<evidence type="ECO:0000256" key="2">
    <source>
        <dbReference type="ARBA" id="ARBA00022741"/>
    </source>
</evidence>
<evidence type="ECO:0000256" key="5">
    <source>
        <dbReference type="PROSITE-ProRule" id="PRU10141"/>
    </source>
</evidence>
<gene>
    <name evidence="7" type="ORF">KME15_02885</name>
</gene>
<dbReference type="PROSITE" id="PS00107">
    <property type="entry name" value="PROTEIN_KINASE_ATP"/>
    <property type="match status" value="1"/>
</dbReference>
<dbReference type="Proteomes" id="UP000757435">
    <property type="component" value="Unassembled WGS sequence"/>
</dbReference>
<dbReference type="InterPro" id="IPR008271">
    <property type="entry name" value="Ser/Thr_kinase_AS"/>
</dbReference>
<dbReference type="InterPro" id="IPR000719">
    <property type="entry name" value="Prot_kinase_dom"/>
</dbReference>
<dbReference type="CDD" id="cd14014">
    <property type="entry name" value="STKc_PknB_like"/>
    <property type="match status" value="1"/>
</dbReference>
<dbReference type="Gene3D" id="1.10.510.10">
    <property type="entry name" value="Transferase(Phosphotransferase) domain 1"/>
    <property type="match status" value="1"/>
</dbReference>
<sequence length="520" mass="58029">MTDTNVGRILQNRYRLSRMLGQGSMGRVYGAEDTALGEVPVAIKFLSQALLNRRMRDRFEREAKTCAQLGQRSIHIVRVTDYGIDEEGIPFYVMEYLRGESLSEIVSRQAIVLPRFLGLIRQVCLGLQCAHQGIQIEGKVYPIVHRDIKPSNVLVSHDESLGELAKILDFGIAKMLQGEDQQTSCFMGTLAYSSPEQMEGRELDARSDIYSLGVMMFQMLTGKMPLHADTHSFGGWYKAHHFFQPQTFESANPSLKIPKALEILVMGCLAKAAGDRPQTIGAVLKALEPLEERFGTGRQIARRIGASLSRIPVTPSLSESQPTLSAATASAQTDSLQELRQAAAWPANMPIAEIVFPKSMTTSDGTIPTLWVMLPQREIAKRLVCTRYNQFLFMEAPHPMALWLTVLYNREHEPRWLPCFIDLKTPAGRQIASLLGKTGQYRIMFFAQESPQSCANMQTVSIAAAQCRLLQDWANIGQMSKASPNPTVSKDYLRSALDEIKPKIVMKLESIYTDRGSALN</sequence>
<proteinExistence type="predicted"/>
<evidence type="ECO:0000256" key="3">
    <source>
        <dbReference type="ARBA" id="ARBA00022777"/>
    </source>
</evidence>
<reference evidence="7" key="1">
    <citation type="submission" date="2021-05" db="EMBL/GenBank/DDBJ databases">
        <authorList>
            <person name="Pietrasiak N."/>
            <person name="Ward R."/>
            <person name="Stajich J.E."/>
            <person name="Kurbessoian T."/>
        </authorList>
    </citation>
    <scope>NUCLEOTIDE SEQUENCE</scope>
    <source>
        <strain evidence="7">UHER 2000/2452</strain>
    </source>
</reference>